<dbReference type="Proteomes" id="UP000014500">
    <property type="component" value="Unassembled WGS sequence"/>
</dbReference>
<dbReference type="EMBL" id="JH431970">
    <property type="status" value="NOT_ANNOTATED_CDS"/>
    <property type="molecule type" value="Genomic_DNA"/>
</dbReference>
<sequence>MWAKREKLDRRGKTAIRDIARELLEDLKLGETKKNLIPGFDLITHKKFRLNQRAGLQLDCLQDGRQLGPPICKKLNMLRAALALET</sequence>
<protein>
    <submittedName>
        <fullName evidence="1">Uncharacterized protein</fullName>
    </submittedName>
</protein>
<keyword evidence="2" id="KW-1185">Reference proteome</keyword>
<organism evidence="1 2">
    <name type="scientific">Strigamia maritima</name>
    <name type="common">European centipede</name>
    <name type="synonym">Geophilus maritimus</name>
    <dbReference type="NCBI Taxonomy" id="126957"/>
    <lineage>
        <taxon>Eukaryota</taxon>
        <taxon>Metazoa</taxon>
        <taxon>Ecdysozoa</taxon>
        <taxon>Arthropoda</taxon>
        <taxon>Myriapoda</taxon>
        <taxon>Chilopoda</taxon>
        <taxon>Pleurostigmophora</taxon>
        <taxon>Geophilomorpha</taxon>
        <taxon>Linotaeniidae</taxon>
        <taxon>Strigamia</taxon>
    </lineage>
</organism>
<dbReference type="EnsemblMetazoa" id="SMAR010256-RA">
    <property type="protein sequence ID" value="SMAR010256-PA"/>
    <property type="gene ID" value="SMAR010256"/>
</dbReference>
<dbReference type="AlphaFoldDB" id="T1J965"/>
<dbReference type="HOGENOM" id="CLU_2500781_0_0_1"/>
<evidence type="ECO:0000313" key="1">
    <source>
        <dbReference type="EnsemblMetazoa" id="SMAR010256-PA"/>
    </source>
</evidence>
<evidence type="ECO:0000313" key="2">
    <source>
        <dbReference type="Proteomes" id="UP000014500"/>
    </source>
</evidence>
<reference evidence="2" key="1">
    <citation type="submission" date="2011-05" db="EMBL/GenBank/DDBJ databases">
        <authorList>
            <person name="Richards S.R."/>
            <person name="Qu J."/>
            <person name="Jiang H."/>
            <person name="Jhangiani S.N."/>
            <person name="Agravi P."/>
            <person name="Goodspeed R."/>
            <person name="Gross S."/>
            <person name="Mandapat C."/>
            <person name="Jackson L."/>
            <person name="Mathew T."/>
            <person name="Pu L."/>
            <person name="Thornton R."/>
            <person name="Saada N."/>
            <person name="Wilczek-Boney K.B."/>
            <person name="Lee S."/>
            <person name="Kovar C."/>
            <person name="Wu Y."/>
            <person name="Scherer S.E."/>
            <person name="Worley K.C."/>
            <person name="Muzny D.M."/>
            <person name="Gibbs R."/>
        </authorList>
    </citation>
    <scope>NUCLEOTIDE SEQUENCE</scope>
    <source>
        <strain evidence="2">Brora</strain>
    </source>
</reference>
<accession>T1J965</accession>
<reference evidence="1" key="2">
    <citation type="submission" date="2015-02" db="UniProtKB">
        <authorList>
            <consortium name="EnsemblMetazoa"/>
        </authorList>
    </citation>
    <scope>IDENTIFICATION</scope>
</reference>
<proteinExistence type="predicted"/>
<name>T1J965_STRMM</name>